<reference evidence="2" key="1">
    <citation type="submission" date="2023-02" db="EMBL/GenBank/DDBJ databases">
        <title>Colletotrichum kahawae CIFC_Que2 genome sequencing and assembly.</title>
        <authorList>
            <person name="Baroncelli R."/>
        </authorList>
    </citation>
    <scope>NUCLEOTIDE SEQUENCE</scope>
    <source>
        <strain evidence="2">CIFC_Que2</strain>
    </source>
</reference>
<dbReference type="EMBL" id="VYYT01000223">
    <property type="protein sequence ID" value="KAK2754915.1"/>
    <property type="molecule type" value="Genomic_DNA"/>
</dbReference>
<feature type="region of interest" description="Disordered" evidence="1">
    <location>
        <begin position="1"/>
        <end position="22"/>
    </location>
</feature>
<comment type="caution">
    <text evidence="2">The sequence shown here is derived from an EMBL/GenBank/DDBJ whole genome shotgun (WGS) entry which is preliminary data.</text>
</comment>
<accession>A0AAE0D4W2</accession>
<gene>
    <name evidence="2" type="ORF">CKAH01_05929</name>
</gene>
<name>A0AAE0D4W2_COLKA</name>
<protein>
    <submittedName>
        <fullName evidence="2">Uncharacterized protein</fullName>
    </submittedName>
</protein>
<evidence type="ECO:0000313" key="2">
    <source>
        <dbReference type="EMBL" id="KAK2754915.1"/>
    </source>
</evidence>
<feature type="region of interest" description="Disordered" evidence="1">
    <location>
        <begin position="60"/>
        <end position="111"/>
    </location>
</feature>
<keyword evidence="3" id="KW-1185">Reference proteome</keyword>
<dbReference type="AlphaFoldDB" id="A0AAE0D4W2"/>
<evidence type="ECO:0000256" key="1">
    <source>
        <dbReference type="SAM" id="MobiDB-lite"/>
    </source>
</evidence>
<organism evidence="2 3">
    <name type="scientific">Colletotrichum kahawae</name>
    <name type="common">Coffee berry disease fungus</name>
    <dbReference type="NCBI Taxonomy" id="34407"/>
    <lineage>
        <taxon>Eukaryota</taxon>
        <taxon>Fungi</taxon>
        <taxon>Dikarya</taxon>
        <taxon>Ascomycota</taxon>
        <taxon>Pezizomycotina</taxon>
        <taxon>Sordariomycetes</taxon>
        <taxon>Hypocreomycetidae</taxon>
        <taxon>Glomerellales</taxon>
        <taxon>Glomerellaceae</taxon>
        <taxon>Colletotrichum</taxon>
        <taxon>Colletotrichum gloeosporioides species complex</taxon>
    </lineage>
</organism>
<dbReference type="Proteomes" id="UP001281614">
    <property type="component" value="Unassembled WGS sequence"/>
</dbReference>
<sequence>MDSRSSPGPRHGGIDTGEGRRLVPEMQLGVHGVWTRPGRPAAQSILGEVVEGKKCKGRLVPSPDALHSDGKARWASMAQNRERKARDREVPSIWPGRRKKGGAGECQDQMG</sequence>
<feature type="compositionally biased region" description="Basic and acidic residues" evidence="1">
    <location>
        <begin position="80"/>
        <end position="90"/>
    </location>
</feature>
<evidence type="ECO:0000313" key="3">
    <source>
        <dbReference type="Proteomes" id="UP001281614"/>
    </source>
</evidence>
<proteinExistence type="predicted"/>